<accession>A0A452HDB3</accession>
<sequence>LPNPGTEPHWLPPSWGLMLHAQVSSLKESLPSPNAASPSKTPLQPSQVNTPHSVFREHIKNIPTSSQGAWRAEGLPSPVLSVCWACLGCGALSAWPRKAQRDGLWVVPSLCSGASCSSGVIYC</sequence>
<evidence type="ECO:0000313" key="3">
    <source>
        <dbReference type="Proteomes" id="UP000291020"/>
    </source>
</evidence>
<evidence type="ECO:0000256" key="1">
    <source>
        <dbReference type="SAM" id="MobiDB-lite"/>
    </source>
</evidence>
<dbReference type="AlphaFoldDB" id="A0A452HDB3"/>
<name>A0A452HDB3_9SAUR</name>
<organism evidence="2 3">
    <name type="scientific">Gopherus agassizii</name>
    <name type="common">Agassiz's desert tortoise</name>
    <dbReference type="NCBI Taxonomy" id="38772"/>
    <lineage>
        <taxon>Eukaryota</taxon>
        <taxon>Metazoa</taxon>
        <taxon>Chordata</taxon>
        <taxon>Craniata</taxon>
        <taxon>Vertebrata</taxon>
        <taxon>Euteleostomi</taxon>
        <taxon>Archelosauria</taxon>
        <taxon>Testudinata</taxon>
        <taxon>Testudines</taxon>
        <taxon>Cryptodira</taxon>
        <taxon>Durocryptodira</taxon>
        <taxon>Testudinoidea</taxon>
        <taxon>Testudinidae</taxon>
        <taxon>Gopherus</taxon>
    </lineage>
</organism>
<evidence type="ECO:0000313" key="2">
    <source>
        <dbReference type="Ensembl" id="ENSGAGP00000012789.1"/>
    </source>
</evidence>
<dbReference type="Ensembl" id="ENSGAGT00000014659.1">
    <property type="protein sequence ID" value="ENSGAGP00000012789.1"/>
    <property type="gene ID" value="ENSGAGG00000009817.1"/>
</dbReference>
<keyword evidence="3" id="KW-1185">Reference proteome</keyword>
<protein>
    <submittedName>
        <fullName evidence="2">Uncharacterized protein</fullName>
    </submittedName>
</protein>
<reference evidence="3" key="1">
    <citation type="journal article" date="2017" name="PLoS ONE">
        <title>The Agassiz's desert tortoise genome provides a resource for the conservation of a threatened species.</title>
        <authorList>
            <person name="Tollis M."/>
            <person name="DeNardo D.F."/>
            <person name="Cornelius J.A."/>
            <person name="Dolby G.A."/>
            <person name="Edwards T."/>
            <person name="Henen B.T."/>
            <person name="Karl A.E."/>
            <person name="Murphy R.W."/>
            <person name="Kusumi K."/>
        </authorList>
    </citation>
    <scope>NUCLEOTIDE SEQUENCE [LARGE SCALE GENOMIC DNA]</scope>
</reference>
<reference evidence="2" key="2">
    <citation type="submission" date="2025-08" db="UniProtKB">
        <authorList>
            <consortium name="Ensembl"/>
        </authorList>
    </citation>
    <scope>IDENTIFICATION</scope>
</reference>
<feature type="region of interest" description="Disordered" evidence="1">
    <location>
        <begin position="26"/>
        <end position="50"/>
    </location>
</feature>
<reference evidence="2" key="3">
    <citation type="submission" date="2025-09" db="UniProtKB">
        <authorList>
            <consortium name="Ensembl"/>
        </authorList>
    </citation>
    <scope>IDENTIFICATION</scope>
</reference>
<proteinExistence type="predicted"/>
<dbReference type="Proteomes" id="UP000291020">
    <property type="component" value="Unassembled WGS sequence"/>
</dbReference>